<evidence type="ECO:0000313" key="2">
    <source>
        <dbReference type="EMBL" id="CAA7269891.1"/>
    </source>
</evidence>
<dbReference type="SUPFAM" id="SSF56601">
    <property type="entry name" value="beta-lactamase/transpeptidase-like"/>
    <property type="match status" value="1"/>
</dbReference>
<dbReference type="InterPro" id="IPR012338">
    <property type="entry name" value="Beta-lactam/transpept-like"/>
</dbReference>
<dbReference type="PANTHER" id="PTHR43283">
    <property type="entry name" value="BETA-LACTAMASE-RELATED"/>
    <property type="match status" value="1"/>
</dbReference>
<organism evidence="2 3">
    <name type="scientific">Cyclocybe aegerita</name>
    <name type="common">Black poplar mushroom</name>
    <name type="synonym">Agrocybe aegerita</name>
    <dbReference type="NCBI Taxonomy" id="1973307"/>
    <lineage>
        <taxon>Eukaryota</taxon>
        <taxon>Fungi</taxon>
        <taxon>Dikarya</taxon>
        <taxon>Basidiomycota</taxon>
        <taxon>Agaricomycotina</taxon>
        <taxon>Agaricomycetes</taxon>
        <taxon>Agaricomycetidae</taxon>
        <taxon>Agaricales</taxon>
        <taxon>Agaricineae</taxon>
        <taxon>Bolbitiaceae</taxon>
        <taxon>Cyclocybe</taxon>
    </lineage>
</organism>
<dbReference type="InterPro" id="IPR001466">
    <property type="entry name" value="Beta-lactam-related"/>
</dbReference>
<reference evidence="2 3" key="1">
    <citation type="submission" date="2020-01" db="EMBL/GenBank/DDBJ databases">
        <authorList>
            <person name="Gupta K D."/>
        </authorList>
    </citation>
    <scope>NUCLEOTIDE SEQUENCE [LARGE SCALE GENOMIC DNA]</scope>
</reference>
<keyword evidence="3" id="KW-1185">Reference proteome</keyword>
<dbReference type="Gene3D" id="3.40.710.10">
    <property type="entry name" value="DD-peptidase/beta-lactamase superfamily"/>
    <property type="match status" value="1"/>
</dbReference>
<dbReference type="InterPro" id="IPR050789">
    <property type="entry name" value="Diverse_Enzym_Activities"/>
</dbReference>
<dbReference type="Proteomes" id="UP000467700">
    <property type="component" value="Unassembled WGS sequence"/>
</dbReference>
<accession>A0A8S0XZP2</accession>
<dbReference type="AlphaFoldDB" id="A0A8S0XZP2"/>
<protein>
    <recommendedName>
        <fullName evidence="1">Beta-lactamase-related domain-containing protein</fullName>
    </recommendedName>
</protein>
<sequence length="143" mass="16327">MKIAHLLNFSSGLYYPIKEDIVFVIPEPYATTYNQNEDVHERFFNVLKGPYPAIPLQFEPGTDFTYGWSSDILDFIVEKLSGKTLEVYCQENMSGPLGLTTSFYLTPEIKEKLIPLTYGNQQTGSFEPWAEQMKLIQMDPGKA</sequence>
<comment type="caution">
    <text evidence="2">The sequence shown here is derived from an EMBL/GenBank/DDBJ whole genome shotgun (WGS) entry which is preliminary data.</text>
</comment>
<feature type="domain" description="Beta-lactamase-related" evidence="1">
    <location>
        <begin position="1"/>
        <end position="112"/>
    </location>
</feature>
<evidence type="ECO:0000259" key="1">
    <source>
        <dbReference type="Pfam" id="PF00144"/>
    </source>
</evidence>
<evidence type="ECO:0000313" key="3">
    <source>
        <dbReference type="Proteomes" id="UP000467700"/>
    </source>
</evidence>
<name>A0A8S0XZP2_CYCAE</name>
<gene>
    <name evidence="2" type="ORF">AAE3_LOCUS12135</name>
</gene>
<dbReference type="OrthoDB" id="428260at2759"/>
<dbReference type="EMBL" id="CACVBS010000082">
    <property type="protein sequence ID" value="CAA7269891.1"/>
    <property type="molecule type" value="Genomic_DNA"/>
</dbReference>
<proteinExistence type="predicted"/>
<dbReference type="PANTHER" id="PTHR43283:SF3">
    <property type="entry name" value="BETA-LACTAMASE FAMILY PROTEIN (AFU_ORTHOLOGUE AFUA_5G07500)"/>
    <property type="match status" value="1"/>
</dbReference>
<dbReference type="Pfam" id="PF00144">
    <property type="entry name" value="Beta-lactamase"/>
    <property type="match status" value="1"/>
</dbReference>